<dbReference type="SUPFAM" id="SSF48452">
    <property type="entry name" value="TPR-like"/>
    <property type="match status" value="1"/>
</dbReference>
<feature type="domain" description="S1 motif" evidence="2">
    <location>
        <begin position="138"/>
        <end position="211"/>
    </location>
</feature>
<dbReference type="InterPro" id="IPR057302">
    <property type="entry name" value="Rrp5_S1"/>
</dbReference>
<feature type="region of interest" description="Disordered" evidence="1">
    <location>
        <begin position="1228"/>
        <end position="1303"/>
    </location>
</feature>
<dbReference type="Pfam" id="PF23459">
    <property type="entry name" value="S1_RRP5"/>
    <property type="match status" value="1"/>
</dbReference>
<dbReference type="PANTHER" id="PTHR23270">
    <property type="entry name" value="PROGRAMMED CELL DEATH PROTEIN 11 PRE-RRNA PROCESSING PROTEIN RRP5"/>
    <property type="match status" value="1"/>
</dbReference>
<accession>H2KUZ2</accession>
<sequence>MGAHRTLDHVDGERQSSTTHRFVRLPAELNVMRQSLFVGILKLGHVLHTHDHRSRKNALLSTPNFTVSNSELTAQNEGGYSPTGLSAIFVTGNEVLVCLILVDPGTKQLTGSLLPHLLPSSFLHTSSCTTICKQLPIGMRLDNAVIERVDKRTIHLSVPGSETLQAVVRRAQLPTKLAVENLKSKFAPGQKVTCRVIDHDLLEDVAIATMKKKLLQLPFLSIEELFPGDLISAVVNRFTKTGVVVRAEDRLSGLIPYLHLADIPLKRPAEKFQRGQKIDCRVLTLDKGTNKLILTAKRGLVDASCSLFGSKEMFDWVQRGVKDQTLFAAFVVKISERGLLLSGLGELRAWLPRRETGLAPDDVLEATYFRGQVLRVRIVHALNDSSQDGGKETSEPNRSRSKFLVSLKLKGKNEPSAKQRKTQLSSVYVGQVFNAKVRKVQNTGLHVDLFPTDNASKDPSMWSGSMGSGFLAFDHLSDFESNCALFAQFMTRLKPGAVLDLDRSGPRSVVVINKASSTVIVSARPSLLRAASNHQLAESDTENKNVIDIHTGFVSEFNDLRVGTQWFAWVVNHVDYGIFVQFPSGIRGLAPVRLLTDTRIPKHVALTSLFPTGATVIAKVVELASSEKRRCLVTLRMLDTYFVEEHYVDIAIRSLENCITELEWLSRRQHLLSGFRIGDLIEFQAETLDTIMVSGQVSRLKAEKAGKHPVPAIAYLANTDGIECVPGKAYAGVVSFIDLNAERLEVALSAWLVNSVRNRKNNAASTPRLGQKVSSITIAFRSRTIAVVALRGHASGCFGILPARRTFNDVLGGNAWAVGQRNDVTLRQLFSDEGTTPSVHLCTLAIYDPVTNLPVRRSTSLKSKNAVPSQEDYSSTELLANLVEGQQLSGLRFDRLVGNIAFFQLSDSKHQVVFCHLVNIAQTAKAVRSFQLHPPPVGTVMTQTATVLHTSAQDQRHSSNRRGPLSARLPEISFLEKPQVSVGDLVCAQLIQVHQDYWAVHLPGGARGRLHVTAMLHSKTPKPLELAAKTNTGNQVRQLNPSLATRKDLGTGLKKDRLITCRIIDKLEKPSKDADSAVRTPLYYVSTKPDVVRGGVECWSKRTPTFNSATEAFIKIRSPNGLLVALTHRDDMLIPFSPELQERLHAAEVRFRVGDHLCVRPLRMIENQLVGELVLSELSEEATTSDDHSDLLASATQELLRIVNEKRKKLQKHTTAFKESLKPVELTIYDNSKSPEPTYSSQLEKPGSKRHLPAQSLMIGSSKRARSSKRSVSESDSPGMKRPCAEYDDKQTQPAKKPKEAEDLRTEAVVNIWDIGDPTVVQKYADFILPVDFGSSEKVADSTKPVSSEDQKPKSKDNAVKENSVAAEWRLREKESRKAMLAALTAEEQCLPKGSLRPTTTEEYELTVRNAPSNATCWTAYMKHVLSGSELHSLTDARAIAERGLRAIASSAGLEPGEQDTQQARLLSFYLVMEAKELERCIQQQEQMTSLTGSDPVLETSEQANRLSQVLSRLVNLDQSSFTRRAIDILADIGQFERAEDLARRLIKSSPGEVDRWLSLLKVRFRAGRVAAAREAQRNAVNILRSIHLPRFLTSSARLEFEFGDADRAIGLFREQLVAHPKQKIIYEEFIKLLLLAGKSKEASISEPGSKLAMSEVLLLFGILVLSFATSCLAFYRQPHLNWFHLAQNHLKMTTSRTTLEVANENFAFETWKFQVAVHDHYILPLVTFTGYLLVYRLSIPGTVTMGKKDRQRKGKGAEKTAKKTQLKLEKKVMKVEKTSGEQSIEQLIAEFKKEQEKLTEVTVITSAPPSPRKTLYFNDLWQFDISSLHWTMIRLAGDLPAPRSACLFFPGVDLKTIYILGGYRKEAISKEVEKGVACTDFFRITLEKDGLAANSCSVRQSGARPKPPRTAMAGVLHAANSALLFGGVHDVETDDGECVLGHFHNDMFVFELDKAKWHTFNYVLPKQTPAVIETGQKEPEMTIAPNGTSVPAMPSQLAHGVFTLTLGTRDTAGSGDQLLSNKVDTFKQILPPARSSAGFVILGSMLYVYGGVFEVGDRKITLDDFYSLDLNRPASWQCLYPGTQAEQEWYGSDLDENDDEEDEQEMNVDSAEDSTSDDDDDDEELVEEAPSLEPNETYSTYWERTSEFWFNLVKRGLDEDELNSNQPGPSTPSPTLINIAQHLAKDFYQKNTRMAT</sequence>
<dbReference type="Gene3D" id="1.25.40.10">
    <property type="entry name" value="Tetratricopeptide repeat domain"/>
    <property type="match status" value="1"/>
</dbReference>
<evidence type="ECO:0000313" key="3">
    <source>
        <dbReference type="EMBL" id="GAA28562.2"/>
    </source>
</evidence>
<dbReference type="SMART" id="SM00316">
    <property type="entry name" value="S1"/>
    <property type="match status" value="3"/>
</dbReference>
<feature type="compositionally biased region" description="Polar residues" evidence="1">
    <location>
        <begin position="1229"/>
        <end position="1243"/>
    </location>
</feature>
<dbReference type="GO" id="GO:0032040">
    <property type="term" value="C:small-subunit processome"/>
    <property type="evidence" value="ECO:0007669"/>
    <property type="project" value="TreeGrafter"/>
</dbReference>
<dbReference type="PROSITE" id="PS50126">
    <property type="entry name" value="S1"/>
    <property type="match status" value="3"/>
</dbReference>
<dbReference type="SUPFAM" id="SSF50249">
    <property type="entry name" value="Nucleic acid-binding proteins"/>
    <property type="match status" value="2"/>
</dbReference>
<evidence type="ECO:0000259" key="2">
    <source>
        <dbReference type="PROSITE" id="PS50126"/>
    </source>
</evidence>
<dbReference type="FunFam" id="2.40.50.140:FF:000103">
    <property type="entry name" value="protein RRP5 homolog"/>
    <property type="match status" value="1"/>
</dbReference>
<feature type="region of interest" description="Disordered" evidence="1">
    <location>
        <begin position="2095"/>
        <end position="2138"/>
    </location>
</feature>
<feature type="compositionally biased region" description="Basic and acidic residues" evidence="1">
    <location>
        <begin position="1283"/>
        <end position="1303"/>
    </location>
</feature>
<name>H2KUZ2_CLOSI</name>
<dbReference type="InterPro" id="IPR045209">
    <property type="entry name" value="Rrp5"/>
</dbReference>
<feature type="domain" description="S1 motif" evidence="2">
    <location>
        <begin position="563"/>
        <end position="636"/>
    </location>
</feature>
<evidence type="ECO:0000313" key="4">
    <source>
        <dbReference type="Proteomes" id="UP000008909"/>
    </source>
</evidence>
<dbReference type="GO" id="GO:0003723">
    <property type="term" value="F:RNA binding"/>
    <property type="evidence" value="ECO:0007669"/>
    <property type="project" value="TreeGrafter"/>
</dbReference>
<keyword evidence="4" id="KW-1185">Reference proteome</keyword>
<evidence type="ECO:0000256" key="1">
    <source>
        <dbReference type="SAM" id="MobiDB-lite"/>
    </source>
</evidence>
<feature type="domain" description="S1 motif" evidence="2">
    <location>
        <begin position="228"/>
        <end position="297"/>
    </location>
</feature>
<dbReference type="PANTHER" id="PTHR23270:SF10">
    <property type="entry name" value="PROTEIN RRP5 HOMOLOG"/>
    <property type="match status" value="1"/>
</dbReference>
<dbReference type="EMBL" id="DF144247">
    <property type="protein sequence ID" value="GAA28562.2"/>
    <property type="molecule type" value="Genomic_DNA"/>
</dbReference>
<dbReference type="InterPro" id="IPR003029">
    <property type="entry name" value="S1_domain"/>
</dbReference>
<dbReference type="Gene3D" id="2.120.10.80">
    <property type="entry name" value="Kelch-type beta propeller"/>
    <property type="match status" value="1"/>
</dbReference>
<protein>
    <submittedName>
        <fullName evidence="3">rRNA biogenesis protein RRP5</fullName>
    </submittedName>
</protein>
<feature type="compositionally biased region" description="Basic and acidic residues" evidence="1">
    <location>
        <begin position="1347"/>
        <end position="1360"/>
    </location>
</feature>
<feature type="compositionally biased region" description="Acidic residues" evidence="1">
    <location>
        <begin position="2095"/>
        <end position="2128"/>
    </location>
</feature>
<reference evidence="3" key="1">
    <citation type="journal article" date="2011" name="Genome Biol.">
        <title>The draft genome of the carcinogenic human liver fluke Clonorchis sinensis.</title>
        <authorList>
            <person name="Wang X."/>
            <person name="Chen W."/>
            <person name="Huang Y."/>
            <person name="Sun J."/>
            <person name="Men J."/>
            <person name="Liu H."/>
            <person name="Luo F."/>
            <person name="Guo L."/>
            <person name="Lv X."/>
            <person name="Deng C."/>
            <person name="Zhou C."/>
            <person name="Fan Y."/>
            <person name="Li X."/>
            <person name="Huang L."/>
            <person name="Hu Y."/>
            <person name="Liang C."/>
            <person name="Hu X."/>
            <person name="Xu J."/>
            <person name="Yu X."/>
        </authorList>
    </citation>
    <scope>NUCLEOTIDE SEQUENCE [LARGE SCALE GENOMIC DNA]</scope>
    <source>
        <strain evidence="3">Henan</strain>
    </source>
</reference>
<dbReference type="InterPro" id="IPR015915">
    <property type="entry name" value="Kelch-typ_b-propeller"/>
</dbReference>
<proteinExistence type="predicted"/>
<gene>
    <name evidence="3" type="ORF">CLF_110833</name>
</gene>
<feature type="region of interest" description="Disordered" evidence="1">
    <location>
        <begin position="1338"/>
        <end position="1362"/>
    </location>
</feature>
<organism evidence="3 4">
    <name type="scientific">Clonorchis sinensis</name>
    <name type="common">Chinese liver fluke</name>
    <dbReference type="NCBI Taxonomy" id="79923"/>
    <lineage>
        <taxon>Eukaryota</taxon>
        <taxon>Metazoa</taxon>
        <taxon>Spiralia</taxon>
        <taxon>Lophotrochozoa</taxon>
        <taxon>Platyhelminthes</taxon>
        <taxon>Trematoda</taxon>
        <taxon>Digenea</taxon>
        <taxon>Opisthorchiida</taxon>
        <taxon>Opisthorchiata</taxon>
        <taxon>Opisthorchiidae</taxon>
        <taxon>Clonorchis</taxon>
    </lineage>
</organism>
<dbReference type="Gene3D" id="2.40.50.140">
    <property type="entry name" value="Nucleic acid-binding proteins"/>
    <property type="match status" value="2"/>
</dbReference>
<dbReference type="InterPro" id="IPR012340">
    <property type="entry name" value="NA-bd_OB-fold"/>
</dbReference>
<dbReference type="GO" id="GO:0006364">
    <property type="term" value="P:rRNA processing"/>
    <property type="evidence" value="ECO:0007669"/>
    <property type="project" value="InterPro"/>
</dbReference>
<dbReference type="SUPFAM" id="SSF117281">
    <property type="entry name" value="Kelch motif"/>
    <property type="match status" value="1"/>
</dbReference>
<dbReference type="Proteomes" id="UP000008909">
    <property type="component" value="Unassembled WGS sequence"/>
</dbReference>
<dbReference type="InterPro" id="IPR011990">
    <property type="entry name" value="TPR-like_helical_dom_sf"/>
</dbReference>